<protein>
    <submittedName>
        <fullName evidence="1">Uncharacterized protein</fullName>
    </submittedName>
</protein>
<organism evidence="1 2">
    <name type="scientific">Eumeta variegata</name>
    <name type="common">Bagworm moth</name>
    <name type="synonym">Eumeta japonica</name>
    <dbReference type="NCBI Taxonomy" id="151549"/>
    <lineage>
        <taxon>Eukaryota</taxon>
        <taxon>Metazoa</taxon>
        <taxon>Ecdysozoa</taxon>
        <taxon>Arthropoda</taxon>
        <taxon>Hexapoda</taxon>
        <taxon>Insecta</taxon>
        <taxon>Pterygota</taxon>
        <taxon>Neoptera</taxon>
        <taxon>Endopterygota</taxon>
        <taxon>Lepidoptera</taxon>
        <taxon>Glossata</taxon>
        <taxon>Ditrysia</taxon>
        <taxon>Tineoidea</taxon>
        <taxon>Psychidae</taxon>
        <taxon>Oiketicinae</taxon>
        <taxon>Eumeta</taxon>
    </lineage>
</organism>
<evidence type="ECO:0000313" key="1">
    <source>
        <dbReference type="EMBL" id="GBP32856.1"/>
    </source>
</evidence>
<dbReference type="OrthoDB" id="2016582at2759"/>
<gene>
    <name evidence="1" type="ORF">EVAR_81644_1</name>
</gene>
<evidence type="ECO:0000313" key="2">
    <source>
        <dbReference type="Proteomes" id="UP000299102"/>
    </source>
</evidence>
<comment type="caution">
    <text evidence="1">The sequence shown here is derived from an EMBL/GenBank/DDBJ whole genome shotgun (WGS) entry which is preliminary data.</text>
</comment>
<proteinExistence type="predicted"/>
<dbReference type="AlphaFoldDB" id="A0A4C1V3D3"/>
<name>A0A4C1V3D3_EUMVA</name>
<dbReference type="Proteomes" id="UP000299102">
    <property type="component" value="Unassembled WGS sequence"/>
</dbReference>
<sequence length="103" mass="11352">MFWQALISANVPCTLEPPCLSLSDGKRPDELTLIPWQRALPNLRSIGVDKFAASHLNNISRAAAFGAKFITTLKHLKYSILKDTYLLLLAKQLVCGAVKQSLS</sequence>
<dbReference type="EMBL" id="BGZK01000266">
    <property type="protein sequence ID" value="GBP32856.1"/>
    <property type="molecule type" value="Genomic_DNA"/>
</dbReference>
<accession>A0A4C1V3D3</accession>
<reference evidence="1 2" key="1">
    <citation type="journal article" date="2019" name="Commun. Biol.">
        <title>The bagworm genome reveals a unique fibroin gene that provides high tensile strength.</title>
        <authorList>
            <person name="Kono N."/>
            <person name="Nakamura H."/>
            <person name="Ohtoshi R."/>
            <person name="Tomita M."/>
            <person name="Numata K."/>
            <person name="Arakawa K."/>
        </authorList>
    </citation>
    <scope>NUCLEOTIDE SEQUENCE [LARGE SCALE GENOMIC DNA]</scope>
</reference>
<keyword evidence="2" id="KW-1185">Reference proteome</keyword>